<dbReference type="PANTHER" id="PTHR10828">
    <property type="entry name" value="M-PHASE INDUCER PHOSPHATASE DUAL SPECIFICITY PHOSPHATASE CDC25"/>
    <property type="match status" value="1"/>
</dbReference>
<evidence type="ECO:0000259" key="1">
    <source>
        <dbReference type="PROSITE" id="PS50206"/>
    </source>
</evidence>
<dbReference type="InterPro" id="IPR001763">
    <property type="entry name" value="Rhodanese-like_dom"/>
</dbReference>
<dbReference type="SMART" id="SM00450">
    <property type="entry name" value="RHOD"/>
    <property type="match status" value="1"/>
</dbReference>
<dbReference type="Proteomes" id="UP000759537">
    <property type="component" value="Unassembled WGS sequence"/>
</dbReference>
<dbReference type="GO" id="GO:0005737">
    <property type="term" value="C:cytoplasm"/>
    <property type="evidence" value="ECO:0007669"/>
    <property type="project" value="TreeGrafter"/>
</dbReference>
<name>A0A9P5T7L1_9AGAM</name>
<dbReference type="SUPFAM" id="SSF52821">
    <property type="entry name" value="Rhodanese/Cell cycle control phosphatase"/>
    <property type="match status" value="1"/>
</dbReference>
<accession>A0A9P5T7L1</accession>
<evidence type="ECO:0000313" key="3">
    <source>
        <dbReference type="Proteomes" id="UP000759537"/>
    </source>
</evidence>
<dbReference type="PANTHER" id="PTHR10828:SF38">
    <property type="entry name" value="ARSENICAL-RESISTANCE PROTEIN 2-RELATED"/>
    <property type="match status" value="1"/>
</dbReference>
<dbReference type="GO" id="GO:0005634">
    <property type="term" value="C:nucleus"/>
    <property type="evidence" value="ECO:0007669"/>
    <property type="project" value="TreeGrafter"/>
</dbReference>
<organism evidence="2 3">
    <name type="scientific">Russula ochroleuca</name>
    <dbReference type="NCBI Taxonomy" id="152965"/>
    <lineage>
        <taxon>Eukaryota</taxon>
        <taxon>Fungi</taxon>
        <taxon>Dikarya</taxon>
        <taxon>Basidiomycota</taxon>
        <taxon>Agaricomycotina</taxon>
        <taxon>Agaricomycetes</taxon>
        <taxon>Russulales</taxon>
        <taxon>Russulaceae</taxon>
        <taxon>Russula</taxon>
    </lineage>
</organism>
<dbReference type="InterPro" id="IPR036873">
    <property type="entry name" value="Rhodanese-like_dom_sf"/>
</dbReference>
<dbReference type="Gene3D" id="3.40.250.10">
    <property type="entry name" value="Rhodanese-like domain"/>
    <property type="match status" value="1"/>
</dbReference>
<dbReference type="GO" id="GO:0004725">
    <property type="term" value="F:protein tyrosine phosphatase activity"/>
    <property type="evidence" value="ECO:0007669"/>
    <property type="project" value="TreeGrafter"/>
</dbReference>
<proteinExistence type="predicted"/>
<dbReference type="Pfam" id="PF00581">
    <property type="entry name" value="Rhodanese"/>
    <property type="match status" value="1"/>
</dbReference>
<dbReference type="OrthoDB" id="102559at2759"/>
<gene>
    <name evidence="2" type="ORF">DFH94DRAFT_753699</name>
</gene>
<reference evidence="2" key="2">
    <citation type="journal article" date="2020" name="Nat. Commun.">
        <title>Large-scale genome sequencing of mycorrhizal fungi provides insights into the early evolution of symbiotic traits.</title>
        <authorList>
            <person name="Miyauchi S."/>
            <person name="Kiss E."/>
            <person name="Kuo A."/>
            <person name="Drula E."/>
            <person name="Kohler A."/>
            <person name="Sanchez-Garcia M."/>
            <person name="Morin E."/>
            <person name="Andreopoulos B."/>
            <person name="Barry K.W."/>
            <person name="Bonito G."/>
            <person name="Buee M."/>
            <person name="Carver A."/>
            <person name="Chen C."/>
            <person name="Cichocki N."/>
            <person name="Clum A."/>
            <person name="Culley D."/>
            <person name="Crous P.W."/>
            <person name="Fauchery L."/>
            <person name="Girlanda M."/>
            <person name="Hayes R.D."/>
            <person name="Keri Z."/>
            <person name="LaButti K."/>
            <person name="Lipzen A."/>
            <person name="Lombard V."/>
            <person name="Magnuson J."/>
            <person name="Maillard F."/>
            <person name="Murat C."/>
            <person name="Nolan M."/>
            <person name="Ohm R.A."/>
            <person name="Pangilinan J."/>
            <person name="Pereira M.F."/>
            <person name="Perotto S."/>
            <person name="Peter M."/>
            <person name="Pfister S."/>
            <person name="Riley R."/>
            <person name="Sitrit Y."/>
            <person name="Stielow J.B."/>
            <person name="Szollosi G."/>
            <person name="Zifcakova L."/>
            <person name="Stursova M."/>
            <person name="Spatafora J.W."/>
            <person name="Tedersoo L."/>
            <person name="Vaario L.M."/>
            <person name="Yamada A."/>
            <person name="Yan M."/>
            <person name="Wang P."/>
            <person name="Xu J."/>
            <person name="Bruns T."/>
            <person name="Baldrian P."/>
            <person name="Vilgalys R."/>
            <person name="Dunand C."/>
            <person name="Henrissat B."/>
            <person name="Grigoriev I.V."/>
            <person name="Hibbett D."/>
            <person name="Nagy L.G."/>
            <person name="Martin F.M."/>
        </authorList>
    </citation>
    <scope>NUCLEOTIDE SEQUENCE</scope>
    <source>
        <strain evidence="2">Prilba</strain>
    </source>
</reference>
<dbReference type="PROSITE" id="PS50206">
    <property type="entry name" value="RHODANESE_3"/>
    <property type="match status" value="1"/>
</dbReference>
<evidence type="ECO:0000313" key="2">
    <source>
        <dbReference type="EMBL" id="KAF8478101.1"/>
    </source>
</evidence>
<protein>
    <submittedName>
        <fullName evidence="2">Rhodanese-like domain-containing protein</fullName>
    </submittedName>
</protein>
<dbReference type="EMBL" id="WHVB01000012">
    <property type="protein sequence ID" value="KAF8478101.1"/>
    <property type="molecule type" value="Genomic_DNA"/>
</dbReference>
<dbReference type="AlphaFoldDB" id="A0A9P5T7L1"/>
<keyword evidence="3" id="KW-1185">Reference proteome</keyword>
<feature type="domain" description="Rhodanese" evidence="1">
    <location>
        <begin position="21"/>
        <end position="118"/>
    </location>
</feature>
<comment type="caution">
    <text evidence="2">The sequence shown here is derived from an EMBL/GenBank/DDBJ whole genome shotgun (WGS) entry which is preliminary data.</text>
</comment>
<sequence>MPVKYISGDDLSKIIKSGKRSGKDYLVVDVRDSDFIGGNIPNCRNAPSATFSDKLDSLIRDTKSVPQVIFHCALSQSRGPKAAREYDDRRRQLQKDDDVSHDVFILRGGFTDFQGKFKDDPELVEKWNKDIWATEWGPL</sequence>
<reference evidence="2" key="1">
    <citation type="submission" date="2019-10" db="EMBL/GenBank/DDBJ databases">
        <authorList>
            <consortium name="DOE Joint Genome Institute"/>
            <person name="Kuo A."/>
            <person name="Miyauchi S."/>
            <person name="Kiss E."/>
            <person name="Drula E."/>
            <person name="Kohler A."/>
            <person name="Sanchez-Garcia M."/>
            <person name="Andreopoulos B."/>
            <person name="Barry K.W."/>
            <person name="Bonito G."/>
            <person name="Buee M."/>
            <person name="Carver A."/>
            <person name="Chen C."/>
            <person name="Cichocki N."/>
            <person name="Clum A."/>
            <person name="Culley D."/>
            <person name="Crous P.W."/>
            <person name="Fauchery L."/>
            <person name="Girlanda M."/>
            <person name="Hayes R."/>
            <person name="Keri Z."/>
            <person name="LaButti K."/>
            <person name="Lipzen A."/>
            <person name="Lombard V."/>
            <person name="Magnuson J."/>
            <person name="Maillard F."/>
            <person name="Morin E."/>
            <person name="Murat C."/>
            <person name="Nolan M."/>
            <person name="Ohm R."/>
            <person name="Pangilinan J."/>
            <person name="Pereira M."/>
            <person name="Perotto S."/>
            <person name="Peter M."/>
            <person name="Riley R."/>
            <person name="Sitrit Y."/>
            <person name="Stielow B."/>
            <person name="Szollosi G."/>
            <person name="Zifcakova L."/>
            <person name="Stursova M."/>
            <person name="Spatafora J.W."/>
            <person name="Tedersoo L."/>
            <person name="Vaario L.-M."/>
            <person name="Yamada A."/>
            <person name="Yan M."/>
            <person name="Wang P."/>
            <person name="Xu J."/>
            <person name="Bruns T."/>
            <person name="Baldrian P."/>
            <person name="Vilgalys R."/>
            <person name="Henrissat B."/>
            <person name="Grigoriev I.V."/>
            <person name="Hibbett D."/>
            <person name="Nagy L.G."/>
            <person name="Martin F.M."/>
        </authorList>
    </citation>
    <scope>NUCLEOTIDE SEQUENCE</scope>
    <source>
        <strain evidence="2">Prilba</strain>
    </source>
</reference>